<dbReference type="PRINTS" id="PR00499">
    <property type="entry name" value="P67PHOX"/>
</dbReference>
<feature type="compositionally biased region" description="Low complexity" evidence="8">
    <location>
        <begin position="329"/>
        <end position="344"/>
    </location>
</feature>
<feature type="region of interest" description="Disordered" evidence="8">
    <location>
        <begin position="329"/>
        <end position="405"/>
    </location>
</feature>
<dbReference type="SMART" id="SM00055">
    <property type="entry name" value="FCH"/>
    <property type="match status" value="1"/>
</dbReference>
<protein>
    <submittedName>
        <fullName evidence="11">Uncharacterized protein</fullName>
    </submittedName>
</protein>
<sequence length="636" mass="71568">MSDKFRDNFVGEKGYEALKTLMRGGNELSKDIAKCLQERNEAEIAYVRALRKNSDLLQKLAGRAKGSISLALRTLSSQTSKQSDAHSMIADVLLQDISMPIRNFAEAQSKEIKSIEETLNSKFKELNAQKDNDNKYRSRQFDKSKEIEALNNKISEISKQGRVSSKDTSKANTTSDIKQQAYLDSSVRKAEEDLKSIEKKYHISTRDVEIARQACDAEMCRSCDQFEKIELNRIGEMGNFIGKFADTMKVVSETMQQVSQDLRAIHIEPENDIVTEGRANDQQPETEILLYDVYAENMDNTMSEQRRKLSLLNWIEILKRDIDIQKQTSAPSFSSLASAPASRALKVESPDDDLGMTGDGAMCSMRSKKSAPEDAKNDSSSSNDDDGGMGHRKCKKQEKNGTEVTQKFSSEKFIDRRSVELLLCLYEASLYKIECVYNRLMKLPEPPRYEYSSRITRTFNEKGTPTTLIRIPFQPTAHTPPSAPTAMLYFARAMPMQPESMVQSASHPMTRSVQGQSSNFGWALPSPAQAEQAVPATDHVRRNRPPRERPIVYTQLLTSQPPYSVSTAPTAPVMPRSNPVAHVRALYSYKAKRKDELDLKKGDVILLLETRNDGWCKGNLHNAVGLFPGNYVEHIS</sequence>
<dbReference type="SUPFAM" id="SSF50044">
    <property type="entry name" value="SH3-domain"/>
    <property type="match status" value="1"/>
</dbReference>
<evidence type="ECO:0000256" key="1">
    <source>
        <dbReference type="ARBA" id="ARBA00004245"/>
    </source>
</evidence>
<dbReference type="CDD" id="cd00174">
    <property type="entry name" value="SH3"/>
    <property type="match status" value="1"/>
</dbReference>
<keyword evidence="7" id="KW-0175">Coiled coil</keyword>
<dbReference type="EMBL" id="CAJNOJ010000004">
    <property type="protein sequence ID" value="CAF0740799.1"/>
    <property type="molecule type" value="Genomic_DNA"/>
</dbReference>
<dbReference type="GO" id="GO:0005886">
    <property type="term" value="C:plasma membrane"/>
    <property type="evidence" value="ECO:0007669"/>
    <property type="project" value="TreeGrafter"/>
</dbReference>
<keyword evidence="2 6" id="KW-0728">SH3 domain</keyword>
<dbReference type="PRINTS" id="PR00452">
    <property type="entry name" value="SH3DOMAIN"/>
</dbReference>
<dbReference type="InterPro" id="IPR031160">
    <property type="entry name" value="F_BAR_dom"/>
</dbReference>
<dbReference type="Pfam" id="PF00611">
    <property type="entry name" value="FCH"/>
    <property type="match status" value="1"/>
</dbReference>
<evidence type="ECO:0000256" key="8">
    <source>
        <dbReference type="SAM" id="MobiDB-lite"/>
    </source>
</evidence>
<evidence type="ECO:0000313" key="12">
    <source>
        <dbReference type="Proteomes" id="UP000663852"/>
    </source>
</evidence>
<feature type="domain" description="SH3" evidence="9">
    <location>
        <begin position="578"/>
        <end position="636"/>
    </location>
</feature>
<dbReference type="SUPFAM" id="SSF103657">
    <property type="entry name" value="BAR/IMD domain-like"/>
    <property type="match status" value="1"/>
</dbReference>
<keyword evidence="3" id="KW-0963">Cytoplasm</keyword>
<dbReference type="PROSITE" id="PS51741">
    <property type="entry name" value="F_BAR"/>
    <property type="match status" value="1"/>
</dbReference>
<evidence type="ECO:0000256" key="4">
    <source>
        <dbReference type="ARBA" id="ARBA00022553"/>
    </source>
</evidence>
<dbReference type="InterPro" id="IPR027267">
    <property type="entry name" value="AH/BAR_dom_sf"/>
</dbReference>
<accession>A0A813NYJ6</accession>
<evidence type="ECO:0000259" key="10">
    <source>
        <dbReference type="PROSITE" id="PS51741"/>
    </source>
</evidence>
<dbReference type="Gene3D" id="1.20.1270.60">
    <property type="entry name" value="Arfaptin homology (AH) domain/BAR domain"/>
    <property type="match status" value="1"/>
</dbReference>
<dbReference type="FunFam" id="2.30.30.40:FF:000072">
    <property type="entry name" value="Unconventional Myosin IB"/>
    <property type="match status" value="1"/>
</dbReference>
<keyword evidence="5" id="KW-0206">Cytoskeleton</keyword>
<dbReference type="SMART" id="SM00326">
    <property type="entry name" value="SH3"/>
    <property type="match status" value="1"/>
</dbReference>
<evidence type="ECO:0000256" key="3">
    <source>
        <dbReference type="ARBA" id="ARBA00022490"/>
    </source>
</evidence>
<keyword evidence="4" id="KW-0597">Phosphoprotein</keyword>
<comment type="subcellular location">
    <subcellularLocation>
        <location evidence="1">Cytoplasm</location>
        <location evidence="1">Cytoskeleton</location>
    </subcellularLocation>
</comment>
<evidence type="ECO:0000259" key="9">
    <source>
        <dbReference type="PROSITE" id="PS50002"/>
    </source>
</evidence>
<dbReference type="OrthoDB" id="28357at2759"/>
<dbReference type="PROSITE" id="PS50002">
    <property type="entry name" value="SH3"/>
    <property type="match status" value="1"/>
</dbReference>
<organism evidence="11 12">
    <name type="scientific">Adineta ricciae</name>
    <name type="common">Rotifer</name>
    <dbReference type="NCBI Taxonomy" id="249248"/>
    <lineage>
        <taxon>Eukaryota</taxon>
        <taxon>Metazoa</taxon>
        <taxon>Spiralia</taxon>
        <taxon>Gnathifera</taxon>
        <taxon>Rotifera</taxon>
        <taxon>Eurotatoria</taxon>
        <taxon>Bdelloidea</taxon>
        <taxon>Adinetida</taxon>
        <taxon>Adinetidae</taxon>
        <taxon>Adineta</taxon>
    </lineage>
</organism>
<evidence type="ECO:0000256" key="2">
    <source>
        <dbReference type="ARBA" id="ARBA00022443"/>
    </source>
</evidence>
<evidence type="ECO:0000256" key="6">
    <source>
        <dbReference type="PROSITE-ProRule" id="PRU00192"/>
    </source>
</evidence>
<dbReference type="AlphaFoldDB" id="A0A813NYJ6"/>
<dbReference type="InterPro" id="IPR036028">
    <property type="entry name" value="SH3-like_dom_sf"/>
</dbReference>
<name>A0A813NYJ6_ADIRI</name>
<dbReference type="Proteomes" id="UP000663852">
    <property type="component" value="Unassembled WGS sequence"/>
</dbReference>
<dbReference type="Gene3D" id="2.30.30.40">
    <property type="entry name" value="SH3 Domains"/>
    <property type="match status" value="1"/>
</dbReference>
<dbReference type="PANTHER" id="PTHR23065">
    <property type="entry name" value="PROLINE-SERINE-THREONINE PHOSPHATASE INTERACTING PROTEIN 1"/>
    <property type="match status" value="1"/>
</dbReference>
<dbReference type="InterPro" id="IPR001452">
    <property type="entry name" value="SH3_domain"/>
</dbReference>
<feature type="domain" description="F-BAR" evidence="10">
    <location>
        <begin position="3"/>
        <end position="281"/>
    </location>
</feature>
<dbReference type="PANTHER" id="PTHR23065:SF7">
    <property type="entry name" value="NOSTRIN, ISOFORM H"/>
    <property type="match status" value="1"/>
</dbReference>
<dbReference type="GO" id="GO:0043226">
    <property type="term" value="C:organelle"/>
    <property type="evidence" value="ECO:0007669"/>
    <property type="project" value="UniProtKB-ARBA"/>
</dbReference>
<dbReference type="GO" id="GO:0005737">
    <property type="term" value="C:cytoplasm"/>
    <property type="evidence" value="ECO:0007669"/>
    <property type="project" value="TreeGrafter"/>
</dbReference>
<dbReference type="InterPro" id="IPR001060">
    <property type="entry name" value="FCH_dom"/>
</dbReference>
<gene>
    <name evidence="11" type="ORF">EDS130_LOCUS1718</name>
</gene>
<comment type="caution">
    <text evidence="11">The sequence shown here is derived from an EMBL/GenBank/DDBJ whole genome shotgun (WGS) entry which is preliminary data.</text>
</comment>
<reference evidence="11" key="1">
    <citation type="submission" date="2021-02" db="EMBL/GenBank/DDBJ databases">
        <authorList>
            <person name="Nowell W R."/>
        </authorList>
    </citation>
    <scope>NUCLEOTIDE SEQUENCE</scope>
</reference>
<proteinExistence type="predicted"/>
<evidence type="ECO:0000256" key="5">
    <source>
        <dbReference type="ARBA" id="ARBA00023212"/>
    </source>
</evidence>
<dbReference type="Pfam" id="PF14604">
    <property type="entry name" value="SH3_9"/>
    <property type="match status" value="1"/>
</dbReference>
<evidence type="ECO:0000313" key="11">
    <source>
        <dbReference type="EMBL" id="CAF0740799.1"/>
    </source>
</evidence>
<evidence type="ECO:0000256" key="7">
    <source>
        <dbReference type="PROSITE-ProRule" id="PRU01077"/>
    </source>
</evidence>